<gene>
    <name evidence="2" type="ORF">ACFFUA_01555</name>
</gene>
<dbReference type="EMBL" id="JBHMDI010000002">
    <property type="protein sequence ID" value="MFB9346157.1"/>
    <property type="molecule type" value="Genomic_DNA"/>
</dbReference>
<name>A0ABV5L451_9ACTN</name>
<reference evidence="2 3" key="1">
    <citation type="submission" date="2024-09" db="EMBL/GenBank/DDBJ databases">
        <authorList>
            <person name="Sun Q."/>
            <person name="Mori K."/>
        </authorList>
    </citation>
    <scope>NUCLEOTIDE SEQUENCE [LARGE SCALE GENOMIC DNA]</scope>
    <source>
        <strain evidence="2 3">JCM 9767</strain>
    </source>
</reference>
<accession>A0ABV5L451</accession>
<sequence>MLGAAESSLGAHLGHTNAAMTLNIHTHLWPDSEERTRAAVDKAYADRSADAQPQVDEAA</sequence>
<evidence type="ECO:0000256" key="1">
    <source>
        <dbReference type="SAM" id="MobiDB-lite"/>
    </source>
</evidence>
<evidence type="ECO:0008006" key="4">
    <source>
        <dbReference type="Google" id="ProtNLM"/>
    </source>
</evidence>
<organism evidence="2 3">
    <name type="scientific">Streptomyces heliomycini</name>
    <dbReference type="NCBI Taxonomy" id="284032"/>
    <lineage>
        <taxon>Bacteria</taxon>
        <taxon>Bacillati</taxon>
        <taxon>Actinomycetota</taxon>
        <taxon>Actinomycetes</taxon>
        <taxon>Kitasatosporales</taxon>
        <taxon>Streptomycetaceae</taxon>
        <taxon>Streptomyces</taxon>
    </lineage>
</organism>
<proteinExistence type="predicted"/>
<feature type="compositionally biased region" description="Basic and acidic residues" evidence="1">
    <location>
        <begin position="33"/>
        <end position="49"/>
    </location>
</feature>
<comment type="caution">
    <text evidence="2">The sequence shown here is derived from an EMBL/GenBank/DDBJ whole genome shotgun (WGS) entry which is preliminary data.</text>
</comment>
<evidence type="ECO:0000313" key="3">
    <source>
        <dbReference type="Proteomes" id="UP001589753"/>
    </source>
</evidence>
<feature type="region of interest" description="Disordered" evidence="1">
    <location>
        <begin position="33"/>
        <end position="59"/>
    </location>
</feature>
<protein>
    <recommendedName>
        <fullName evidence="4">Integrase</fullName>
    </recommendedName>
</protein>
<dbReference type="Proteomes" id="UP001589753">
    <property type="component" value="Unassembled WGS sequence"/>
</dbReference>
<evidence type="ECO:0000313" key="2">
    <source>
        <dbReference type="EMBL" id="MFB9346157.1"/>
    </source>
</evidence>
<dbReference type="RefSeq" id="WP_380954130.1">
    <property type="nucleotide sequence ID" value="NZ_JBHMDI010000002.1"/>
</dbReference>
<keyword evidence="3" id="KW-1185">Reference proteome</keyword>